<dbReference type="SUPFAM" id="SSF53850">
    <property type="entry name" value="Periplasmic binding protein-like II"/>
    <property type="match status" value="1"/>
</dbReference>
<reference evidence="3 4" key="1">
    <citation type="submission" date="2017-12" db="EMBL/GenBank/DDBJ databases">
        <title>Genome sequence of the active heterotrophic nitrifier-denitrifier, Cupriavidus pauculus UM1.</title>
        <authorList>
            <person name="Putonti C."/>
            <person name="Castignetti D."/>
        </authorList>
    </citation>
    <scope>NUCLEOTIDE SEQUENCE [LARGE SCALE GENOMIC DNA]</scope>
    <source>
        <strain evidence="3 4">UM1</strain>
    </source>
</reference>
<evidence type="ECO:0000256" key="1">
    <source>
        <dbReference type="ARBA" id="ARBA00006987"/>
    </source>
</evidence>
<organism evidence="3 4">
    <name type="scientific">Cupriavidus pauculus</name>
    <dbReference type="NCBI Taxonomy" id="82633"/>
    <lineage>
        <taxon>Bacteria</taxon>
        <taxon>Pseudomonadati</taxon>
        <taxon>Pseudomonadota</taxon>
        <taxon>Betaproteobacteria</taxon>
        <taxon>Burkholderiales</taxon>
        <taxon>Burkholderiaceae</taxon>
        <taxon>Cupriavidus</taxon>
    </lineage>
</organism>
<evidence type="ECO:0000256" key="2">
    <source>
        <dbReference type="SAM" id="SignalP"/>
    </source>
</evidence>
<dbReference type="PIRSF" id="PIRSF017082">
    <property type="entry name" value="YflP"/>
    <property type="match status" value="1"/>
</dbReference>
<dbReference type="EMBL" id="PJRP01000017">
    <property type="protein sequence ID" value="PLP97537.1"/>
    <property type="molecule type" value="Genomic_DNA"/>
</dbReference>
<dbReference type="OrthoDB" id="8678477at2"/>
<gene>
    <name evidence="3" type="ORF">CYJ10_27310</name>
</gene>
<accession>A0A2N5C5S0</accession>
<evidence type="ECO:0000313" key="3">
    <source>
        <dbReference type="EMBL" id="PLP97537.1"/>
    </source>
</evidence>
<evidence type="ECO:0000313" key="4">
    <source>
        <dbReference type="Proteomes" id="UP000234341"/>
    </source>
</evidence>
<feature type="signal peptide" evidence="2">
    <location>
        <begin position="1"/>
        <end position="27"/>
    </location>
</feature>
<dbReference type="PANTHER" id="PTHR42928">
    <property type="entry name" value="TRICARBOXYLATE-BINDING PROTEIN"/>
    <property type="match status" value="1"/>
</dbReference>
<dbReference type="PROSITE" id="PS51257">
    <property type="entry name" value="PROKAR_LIPOPROTEIN"/>
    <property type="match status" value="1"/>
</dbReference>
<feature type="chain" id="PRO_5014652459" evidence="2">
    <location>
        <begin position="28"/>
        <end position="326"/>
    </location>
</feature>
<name>A0A2N5C5S0_9BURK</name>
<keyword evidence="2" id="KW-0732">Signal</keyword>
<dbReference type="CDD" id="cd13578">
    <property type="entry name" value="PBP2_Bug27"/>
    <property type="match status" value="1"/>
</dbReference>
<dbReference type="InterPro" id="IPR005064">
    <property type="entry name" value="BUG"/>
</dbReference>
<comment type="similarity">
    <text evidence="1">Belongs to the UPF0065 (bug) family.</text>
</comment>
<dbReference type="Gene3D" id="3.40.190.150">
    <property type="entry name" value="Bordetella uptake gene, domain 1"/>
    <property type="match status" value="1"/>
</dbReference>
<dbReference type="AlphaFoldDB" id="A0A2N5C5S0"/>
<dbReference type="InterPro" id="IPR042100">
    <property type="entry name" value="Bug_dom1"/>
</dbReference>
<comment type="caution">
    <text evidence="3">The sequence shown here is derived from an EMBL/GenBank/DDBJ whole genome shotgun (WGS) entry which is preliminary data.</text>
</comment>
<proteinExistence type="inferred from homology"/>
<sequence length="326" mass="33658">MKKKIARLAALALSVGVLAFGTGCALAQTYPSKTIRLVVPFPPAGATDVLGRAIAQKLSEGLGQPVVVENRPGAGSTIGSDIVAKAAPDGYTLLLASGSLAIASNLYTKLGFDTLKSFTPISLVGHVPHMLVVSPSIPANSVKELVALAKSKPGQLSAASQGNGTLSHLELEMFKLSTGADMLHVPYKGSNNVMPDLLAGNVSVFFDSVPSSMPLVKSGKLKALGVVGAKRLPMSPDIPTLAEAGLPGFDMKNWFALLAPAGTPAEIVGLLNTQVQKAVASPDLAARLADQGVILEASTPKQLATLMQSDVAKWGKIIRSANVRLN</sequence>
<dbReference type="Pfam" id="PF03401">
    <property type="entry name" value="TctC"/>
    <property type="match status" value="1"/>
</dbReference>
<dbReference type="Proteomes" id="UP000234341">
    <property type="component" value="Unassembled WGS sequence"/>
</dbReference>
<dbReference type="PANTHER" id="PTHR42928:SF5">
    <property type="entry name" value="BLR1237 PROTEIN"/>
    <property type="match status" value="1"/>
</dbReference>
<dbReference type="Gene3D" id="3.40.190.10">
    <property type="entry name" value="Periplasmic binding protein-like II"/>
    <property type="match status" value="1"/>
</dbReference>
<dbReference type="RefSeq" id="WP_101684561.1">
    <property type="nucleotide sequence ID" value="NZ_PJRP01000017.1"/>
</dbReference>
<protein>
    <submittedName>
        <fullName evidence="3">MFS transporter</fullName>
    </submittedName>
</protein>